<dbReference type="PANTHER" id="PTHR12829">
    <property type="entry name" value="N6-ADENOSINE-METHYLTRANSFERASE"/>
    <property type="match status" value="1"/>
</dbReference>
<dbReference type="OMA" id="WWSWGDQ"/>
<dbReference type="InterPro" id="IPR002052">
    <property type="entry name" value="DNA_methylase_N6_adenine_CS"/>
</dbReference>
<evidence type="ECO:0000313" key="3">
    <source>
        <dbReference type="EMBL" id="EPE08669.1"/>
    </source>
</evidence>
<dbReference type="Proteomes" id="UP000016923">
    <property type="component" value="Unassembled WGS sequence"/>
</dbReference>
<comment type="similarity">
    <text evidence="1">Belongs to the MT-A70-like family.</text>
</comment>
<reference evidence="3 4" key="1">
    <citation type="journal article" date="2013" name="BMC Genomics">
        <title>The genome and transcriptome of the pine saprophyte Ophiostoma piceae, and a comparison with the bark beetle-associated pine pathogen Grosmannia clavigera.</title>
        <authorList>
            <person name="Haridas S."/>
            <person name="Wang Y."/>
            <person name="Lim L."/>
            <person name="Massoumi Alamouti S."/>
            <person name="Jackman S."/>
            <person name="Docking R."/>
            <person name="Robertson G."/>
            <person name="Birol I."/>
            <person name="Bohlmann J."/>
            <person name="Breuil C."/>
        </authorList>
    </citation>
    <scope>NUCLEOTIDE SEQUENCE [LARGE SCALE GENOMIC DNA]</scope>
    <source>
        <strain evidence="3 4">UAMH 11346</strain>
    </source>
</reference>
<feature type="region of interest" description="Disordered" evidence="2">
    <location>
        <begin position="180"/>
        <end position="201"/>
    </location>
</feature>
<dbReference type="InterPro" id="IPR007757">
    <property type="entry name" value="MT-A70-like"/>
</dbReference>
<accession>S3C596</accession>
<dbReference type="GO" id="GO:0005634">
    <property type="term" value="C:nucleus"/>
    <property type="evidence" value="ECO:0007669"/>
    <property type="project" value="TreeGrafter"/>
</dbReference>
<name>S3C596_OPHP1</name>
<feature type="compositionally biased region" description="Low complexity" evidence="2">
    <location>
        <begin position="407"/>
        <end position="420"/>
    </location>
</feature>
<dbReference type="OrthoDB" id="61116at2759"/>
<protein>
    <submittedName>
        <fullName evidence="3">Mt-a70 family</fullName>
    </submittedName>
</protein>
<dbReference type="HOGENOM" id="CLU_027091_4_0_1"/>
<dbReference type="EMBL" id="KE148148">
    <property type="protein sequence ID" value="EPE08669.1"/>
    <property type="molecule type" value="Genomic_DNA"/>
</dbReference>
<feature type="compositionally biased region" description="Basic residues" evidence="2">
    <location>
        <begin position="181"/>
        <end position="193"/>
    </location>
</feature>
<evidence type="ECO:0000313" key="4">
    <source>
        <dbReference type="Proteomes" id="UP000016923"/>
    </source>
</evidence>
<dbReference type="eggNOG" id="KOG2356">
    <property type="taxonomic scope" value="Eukaryota"/>
</dbReference>
<organism evidence="3 4">
    <name type="scientific">Ophiostoma piceae (strain UAMH 11346)</name>
    <name type="common">Sap stain fungus</name>
    <dbReference type="NCBI Taxonomy" id="1262450"/>
    <lineage>
        <taxon>Eukaryota</taxon>
        <taxon>Fungi</taxon>
        <taxon>Dikarya</taxon>
        <taxon>Ascomycota</taxon>
        <taxon>Pezizomycotina</taxon>
        <taxon>Sordariomycetes</taxon>
        <taxon>Sordariomycetidae</taxon>
        <taxon>Ophiostomatales</taxon>
        <taxon>Ophiostomataceae</taxon>
        <taxon>Ophiostoma</taxon>
    </lineage>
</organism>
<dbReference type="GO" id="GO:0008168">
    <property type="term" value="F:methyltransferase activity"/>
    <property type="evidence" value="ECO:0007669"/>
    <property type="project" value="InterPro"/>
</dbReference>
<evidence type="ECO:0000256" key="2">
    <source>
        <dbReference type="SAM" id="MobiDB-lite"/>
    </source>
</evidence>
<dbReference type="STRING" id="1262450.S3C596"/>
<dbReference type="PANTHER" id="PTHR12829:SF4">
    <property type="entry name" value="N(6)-ADENINE-SPECIFIC METHYLTRANSFERASE METTL4"/>
    <property type="match status" value="1"/>
</dbReference>
<dbReference type="VEuPathDB" id="FungiDB:F503_04256"/>
<sequence length="428" mass="46181">MSRSPTLQPLVPSSLLYGNADQTVVVVDVPRSIEEAQEPWPNRNDDGASVRNRRRLLSGHPPISPFPTPSGLSVIDNESLAGQSLTAKLAELTAQATVDSALAELHNAAFDGPWCLPRCIHSDEKAGVKKDVAVVSTSASFHIPPGARYLAGTIEACRDEFLADAPEFNVIVLDPPWPNRSARRRRQGRKRKSCALDGSSDDTGYETAYNMQSMRELLEQIPVGAKLAATGNSLVAVWVTNKAGCEAMLTDPRCGLFRDWGVELVATWTWLKVTTHGEPVVPLDSQWRKPWERLLIARRPVGVGTTAGSGHSTAVPLPTQRVIVGVPDLHSRKPNLRSLLLPFVAPVDGTGNEQSANITGLEVFARNLTAGWWAWGNEALLFQHKSWWTEQSKGDVQAQADAQDGVVASAGSGSAASDAGQCHDKSTI</sequence>
<dbReference type="PROSITE" id="PS51143">
    <property type="entry name" value="MT_A70"/>
    <property type="match status" value="1"/>
</dbReference>
<dbReference type="Pfam" id="PF05063">
    <property type="entry name" value="MT-A70"/>
    <property type="match status" value="1"/>
</dbReference>
<gene>
    <name evidence="3" type="ORF">F503_04256</name>
</gene>
<evidence type="ECO:0000256" key="1">
    <source>
        <dbReference type="PROSITE-ProRule" id="PRU00489"/>
    </source>
</evidence>
<dbReference type="AlphaFoldDB" id="S3C596"/>
<proteinExistence type="inferred from homology"/>
<dbReference type="PROSITE" id="PS00092">
    <property type="entry name" value="N6_MTASE"/>
    <property type="match status" value="1"/>
</dbReference>
<dbReference type="GO" id="GO:0032259">
    <property type="term" value="P:methylation"/>
    <property type="evidence" value="ECO:0007669"/>
    <property type="project" value="InterPro"/>
</dbReference>
<keyword evidence="4" id="KW-1185">Reference proteome</keyword>
<feature type="region of interest" description="Disordered" evidence="2">
    <location>
        <begin position="407"/>
        <end position="428"/>
    </location>
</feature>
<dbReference type="GO" id="GO:0003676">
    <property type="term" value="F:nucleic acid binding"/>
    <property type="evidence" value="ECO:0007669"/>
    <property type="project" value="InterPro"/>
</dbReference>